<reference evidence="1" key="1">
    <citation type="submission" date="2021-02" db="EMBL/GenBank/DDBJ databases">
        <authorList>
            <person name="Nowell W R."/>
        </authorList>
    </citation>
    <scope>NUCLEOTIDE SEQUENCE</scope>
</reference>
<evidence type="ECO:0000313" key="1">
    <source>
        <dbReference type="EMBL" id="CAF3593786.1"/>
    </source>
</evidence>
<gene>
    <name evidence="1" type="ORF">OTI717_LOCUS6442</name>
</gene>
<protein>
    <submittedName>
        <fullName evidence="1">Uncharacterized protein</fullName>
    </submittedName>
</protein>
<evidence type="ECO:0000313" key="2">
    <source>
        <dbReference type="Proteomes" id="UP000663823"/>
    </source>
</evidence>
<feature type="non-terminal residue" evidence="1">
    <location>
        <position position="47"/>
    </location>
</feature>
<organism evidence="1 2">
    <name type="scientific">Rotaria sordida</name>
    <dbReference type="NCBI Taxonomy" id="392033"/>
    <lineage>
        <taxon>Eukaryota</taxon>
        <taxon>Metazoa</taxon>
        <taxon>Spiralia</taxon>
        <taxon>Gnathifera</taxon>
        <taxon>Rotifera</taxon>
        <taxon>Eurotatoria</taxon>
        <taxon>Bdelloidea</taxon>
        <taxon>Philodinida</taxon>
        <taxon>Philodinidae</taxon>
        <taxon>Rotaria</taxon>
    </lineage>
</organism>
<sequence length="47" mass="5383">MMSSIVQSKCNKLNLLLNAYRCIQDKVLNTTIYWKCGNYSCSGHAIR</sequence>
<dbReference type="Proteomes" id="UP000663823">
    <property type="component" value="Unassembled WGS sequence"/>
</dbReference>
<proteinExistence type="predicted"/>
<accession>A0A818MS30</accession>
<comment type="caution">
    <text evidence="1">The sequence shown here is derived from an EMBL/GenBank/DDBJ whole genome shotgun (WGS) entry which is preliminary data.</text>
</comment>
<dbReference type="EMBL" id="CAJOAX010000452">
    <property type="protein sequence ID" value="CAF3593786.1"/>
    <property type="molecule type" value="Genomic_DNA"/>
</dbReference>
<dbReference type="AlphaFoldDB" id="A0A818MS30"/>
<name>A0A818MS30_9BILA</name>